<sequence length="398" mass="44078">MSALTGIPAEETRARARGLMERLGGEVDAVVLFDDQYIQYYTAFAFIPTERPVALLIGADGERTLLVPRLEFEHARNHGHAETVESYREFPDARHPLLQFGDLLEARGLGAARIGIDQDGYPNVMGYWGPALSEVVPGAQLRRITRTVDRQMAIKSDLEVRIIRESCRWGARAHELLQAYTRPGVTETEVENRATAEATAEMTAALAPHYRGKNRWIQGALALYRGQIGRNGALPHALNVNAVFQAGDTLVTGAGAGLWGYLSELERTMFIGEPGPQQRRYFDLMMGAQDLAFSLLQPGARCSEVDGAVREYYRSNGLEGHWRHHTGHGLGQRIHESPFLDIGDDTVLEAGMVLSVEPGIYDADWGGFRHSDTVLITESGMERLTLYPRELEALILPA</sequence>
<dbReference type="EMBL" id="JACHHG010000006">
    <property type="protein sequence ID" value="MBB6098582.1"/>
    <property type="molecule type" value="Genomic_DNA"/>
</dbReference>
<dbReference type="InterPro" id="IPR029149">
    <property type="entry name" value="Creatin/AminoP/Spt16_N"/>
</dbReference>
<dbReference type="InterPro" id="IPR050659">
    <property type="entry name" value="Peptidase_M24B"/>
</dbReference>
<protein>
    <submittedName>
        <fullName evidence="3">Xaa-Pro aminopeptidase</fullName>
    </submittedName>
</protein>
<dbReference type="Pfam" id="PF01321">
    <property type="entry name" value="Creatinase_N"/>
    <property type="match status" value="1"/>
</dbReference>
<dbReference type="Proteomes" id="UP000569951">
    <property type="component" value="Unassembled WGS sequence"/>
</dbReference>
<dbReference type="Gene3D" id="3.40.350.10">
    <property type="entry name" value="Creatinase/prolidase N-terminal domain"/>
    <property type="match status" value="1"/>
</dbReference>
<dbReference type="CDD" id="cd01066">
    <property type="entry name" value="APP_MetAP"/>
    <property type="match status" value="1"/>
</dbReference>
<keyword evidence="3" id="KW-0031">Aminopeptidase</keyword>
<keyword evidence="4" id="KW-1185">Reference proteome</keyword>
<keyword evidence="3" id="KW-0378">Hydrolase</keyword>
<dbReference type="InterPro" id="IPR000994">
    <property type="entry name" value="Pept_M24"/>
</dbReference>
<dbReference type="InterPro" id="IPR036005">
    <property type="entry name" value="Creatinase/aminopeptidase-like"/>
</dbReference>
<dbReference type="Pfam" id="PF00557">
    <property type="entry name" value="Peptidase_M24"/>
    <property type="match status" value="1"/>
</dbReference>
<dbReference type="PANTHER" id="PTHR46112:SF2">
    <property type="entry name" value="XAA-PRO AMINOPEPTIDASE P-RELATED"/>
    <property type="match status" value="1"/>
</dbReference>
<dbReference type="Gene3D" id="3.90.230.10">
    <property type="entry name" value="Creatinase/methionine aminopeptidase superfamily"/>
    <property type="match status" value="1"/>
</dbReference>
<gene>
    <name evidence="3" type="ORF">HNR42_002016</name>
</gene>
<comment type="caution">
    <text evidence="3">The sequence shown here is derived from an EMBL/GenBank/DDBJ whole genome shotgun (WGS) entry which is preliminary data.</text>
</comment>
<evidence type="ECO:0000313" key="3">
    <source>
        <dbReference type="EMBL" id="MBB6098582.1"/>
    </source>
</evidence>
<feature type="domain" description="Creatinase N-terminal" evidence="2">
    <location>
        <begin position="14"/>
        <end position="150"/>
    </location>
</feature>
<organism evidence="3 4">
    <name type="scientific">Deinobacterium chartae</name>
    <dbReference type="NCBI Taxonomy" id="521158"/>
    <lineage>
        <taxon>Bacteria</taxon>
        <taxon>Thermotogati</taxon>
        <taxon>Deinococcota</taxon>
        <taxon>Deinococci</taxon>
        <taxon>Deinococcales</taxon>
        <taxon>Deinococcaceae</taxon>
        <taxon>Deinobacterium</taxon>
    </lineage>
</organism>
<proteinExistence type="predicted"/>
<dbReference type="RefSeq" id="WP_183987122.1">
    <property type="nucleotide sequence ID" value="NZ_JACHHG010000006.1"/>
</dbReference>
<dbReference type="SUPFAM" id="SSF55920">
    <property type="entry name" value="Creatinase/aminopeptidase"/>
    <property type="match status" value="1"/>
</dbReference>
<evidence type="ECO:0000313" key="4">
    <source>
        <dbReference type="Proteomes" id="UP000569951"/>
    </source>
</evidence>
<reference evidence="3 4" key="1">
    <citation type="submission" date="2020-08" db="EMBL/GenBank/DDBJ databases">
        <title>Genomic Encyclopedia of Type Strains, Phase IV (KMG-IV): sequencing the most valuable type-strain genomes for metagenomic binning, comparative biology and taxonomic classification.</title>
        <authorList>
            <person name="Goeker M."/>
        </authorList>
    </citation>
    <scope>NUCLEOTIDE SEQUENCE [LARGE SCALE GENOMIC DNA]</scope>
    <source>
        <strain evidence="3 4">DSM 21458</strain>
    </source>
</reference>
<evidence type="ECO:0000259" key="1">
    <source>
        <dbReference type="Pfam" id="PF00557"/>
    </source>
</evidence>
<dbReference type="SUPFAM" id="SSF53092">
    <property type="entry name" value="Creatinase/prolidase N-terminal domain"/>
    <property type="match status" value="1"/>
</dbReference>
<accession>A0A841I3I5</accession>
<dbReference type="AlphaFoldDB" id="A0A841I3I5"/>
<name>A0A841I3I5_9DEIO</name>
<dbReference type="PANTHER" id="PTHR46112">
    <property type="entry name" value="AMINOPEPTIDASE"/>
    <property type="match status" value="1"/>
</dbReference>
<evidence type="ECO:0000259" key="2">
    <source>
        <dbReference type="Pfam" id="PF01321"/>
    </source>
</evidence>
<dbReference type="InterPro" id="IPR000587">
    <property type="entry name" value="Creatinase_N"/>
</dbReference>
<feature type="domain" description="Peptidase M24" evidence="1">
    <location>
        <begin position="162"/>
        <end position="378"/>
    </location>
</feature>
<keyword evidence="3" id="KW-0645">Protease</keyword>
<dbReference type="GO" id="GO:0004177">
    <property type="term" value="F:aminopeptidase activity"/>
    <property type="evidence" value="ECO:0007669"/>
    <property type="project" value="UniProtKB-KW"/>
</dbReference>